<feature type="transmembrane region" description="Helical" evidence="1">
    <location>
        <begin position="37"/>
        <end position="57"/>
    </location>
</feature>
<protein>
    <submittedName>
        <fullName evidence="2">Uncharacterized protein</fullName>
    </submittedName>
</protein>
<keyword evidence="1" id="KW-0812">Transmembrane</keyword>
<evidence type="ECO:0000256" key="1">
    <source>
        <dbReference type="SAM" id="Phobius"/>
    </source>
</evidence>
<evidence type="ECO:0000313" key="2">
    <source>
        <dbReference type="EMBL" id="SDI56107.1"/>
    </source>
</evidence>
<dbReference type="Proteomes" id="UP000199093">
    <property type="component" value="Unassembled WGS sequence"/>
</dbReference>
<dbReference type="RefSeq" id="WP_089845988.1">
    <property type="nucleotide sequence ID" value="NZ_FNEJ01000006.1"/>
</dbReference>
<organism evidence="2 3">
    <name type="scientific">Salipiger marinus</name>
    <dbReference type="NCBI Taxonomy" id="555512"/>
    <lineage>
        <taxon>Bacteria</taxon>
        <taxon>Pseudomonadati</taxon>
        <taxon>Pseudomonadota</taxon>
        <taxon>Alphaproteobacteria</taxon>
        <taxon>Rhodobacterales</taxon>
        <taxon>Roseobacteraceae</taxon>
        <taxon>Salipiger</taxon>
    </lineage>
</organism>
<evidence type="ECO:0000313" key="3">
    <source>
        <dbReference type="Proteomes" id="UP000199093"/>
    </source>
</evidence>
<dbReference type="AlphaFoldDB" id="A0A1G8LKW7"/>
<reference evidence="2 3" key="1">
    <citation type="submission" date="2016-10" db="EMBL/GenBank/DDBJ databases">
        <authorList>
            <person name="de Groot N.N."/>
        </authorList>
    </citation>
    <scope>NUCLEOTIDE SEQUENCE [LARGE SCALE GENOMIC DNA]</scope>
    <source>
        <strain evidence="2 3">DSM 26424</strain>
    </source>
</reference>
<keyword evidence="1" id="KW-0472">Membrane</keyword>
<dbReference type="STRING" id="555512.SAMN04487993_1006214"/>
<sequence>MAMHHATALATLLIGLWAARAYIPNLLASMTPPAAHLAWGFFFVAFGAIGRSVYWSFGRVVTGDEWPFVRDLLGGLNINMGFELCLIIGLLLILRARLLAIPEDDRPAYNLFTCVTYPEPFRLYSILRRPK</sequence>
<dbReference type="OrthoDB" id="9852551at2"/>
<feature type="transmembrane region" description="Helical" evidence="1">
    <location>
        <begin position="78"/>
        <end position="98"/>
    </location>
</feature>
<keyword evidence="3" id="KW-1185">Reference proteome</keyword>
<gene>
    <name evidence="2" type="ORF">SAMN04487993_1006214</name>
</gene>
<dbReference type="EMBL" id="FNEJ01000006">
    <property type="protein sequence ID" value="SDI56107.1"/>
    <property type="molecule type" value="Genomic_DNA"/>
</dbReference>
<keyword evidence="1" id="KW-1133">Transmembrane helix</keyword>
<name>A0A1G8LKW7_9RHOB</name>
<accession>A0A1G8LKW7</accession>
<proteinExistence type="predicted"/>